<sequence length="1073" mass="119312">MEFEKKKAETLATMNSPEPDKSPKGNIDTPIIPLLNTINSHPSYFTTSSCSGRISIFAQPIRPSPSSKKKAKGGTWLFISHKYPVDPNSVVRLLFPIPTLPRVSCSADSTFERQEPEFPTGPYSLVFRFEPLIIAVECRDVEAAQSLVSLAISCGFRESGITSISKRVIIAIRCSIRLEVPLGDTEKLMVSAEYVKYLVELANEKMEANRKRTYNFLDALLKNGFSSHEQCAKELMINGKVGSAEELVLGSAGKLEILGDPSTNNWEKNEDGERSDLDDSRHGLSQAPSLKLLMYPIPTVGEPPERLFLWGHSACAVGNTNHKKVLIFGGFGGTGRHARRNDLLLLDPDGWKIEAVSVKEAPSPRLGHTATMVQDCMYLIGGRGDPLNILNDVWAFRMGTGQWTLLHCTGTTFNPRHRHAAAVVGSKIYVFGGIHNDVISSSLYVFDTHNLEWSEISVQGEWPSPRHSHSMLAHGTYLYVFGGYNGEKALGDLYTFNVQTCKWKKSRMRGRGPSPRFSHSMFVFKDYLCIIGGCPVNQHHKELSLLDLQSCSWKHVVVDSIGSDLFVRSTANVIGDELIMIGGGAACYAFGTKFSEPVKINLLSLISLADNSLSTKVEEVHSHYHESGSIANRVEAFQISLGQLKPIANGNLNCNVNVDDADVNAPHQTAASYWILRLERKYGKSGKDILKKFGWLDLRRKVCSQEDGRYICFPVVGNFCPLFIQKRNILDAESELLVNLQHLQLEKVNLQEISEPAAVDLLFSFGATLLVDEVAKVKRAALSPLKLLKEAVSSLIEQRGLPLHLLEQLPSRWDRLGDIIVLPVSSFKDQAWEKVQEDLWPIVAQSLGTRRLARQGRIAPNGTRDSRLEILVGDNGWVEHRENGILYSFDATKCMFSWGNLSEKLRMARLDCKNEVIVDLFAGIGYFTLPFLVRACAQLVYACEWNPHAVEALRRNVHANSVADRCIILEGDNRITAPIGVADRVSLGLLPTSEGSWVTAVRALRSNGGVLHVHGNVKDSEESSWAEHVSQSIRDIAKSEGHCWEVSVLHIERVKWYAPHIRHLVADVRCTRV</sequence>
<gene>
    <name evidence="1" type="ORF">M9H77_25574</name>
</gene>
<protein>
    <submittedName>
        <fullName evidence="1">Uncharacterized protein</fullName>
    </submittedName>
</protein>
<dbReference type="Proteomes" id="UP001060085">
    <property type="component" value="Linkage Group LG06"/>
</dbReference>
<proteinExistence type="predicted"/>
<keyword evidence="2" id="KW-1185">Reference proteome</keyword>
<dbReference type="EMBL" id="CM044706">
    <property type="protein sequence ID" value="KAI5656781.1"/>
    <property type="molecule type" value="Genomic_DNA"/>
</dbReference>
<evidence type="ECO:0000313" key="1">
    <source>
        <dbReference type="EMBL" id="KAI5656781.1"/>
    </source>
</evidence>
<reference evidence="2" key="1">
    <citation type="journal article" date="2023" name="Nat. Plants">
        <title>Single-cell RNA sequencing provides a high-resolution roadmap for understanding the multicellular compartmentation of specialized metabolism.</title>
        <authorList>
            <person name="Sun S."/>
            <person name="Shen X."/>
            <person name="Li Y."/>
            <person name="Li Y."/>
            <person name="Wang S."/>
            <person name="Li R."/>
            <person name="Zhang H."/>
            <person name="Shen G."/>
            <person name="Guo B."/>
            <person name="Wei J."/>
            <person name="Xu J."/>
            <person name="St-Pierre B."/>
            <person name="Chen S."/>
            <person name="Sun C."/>
        </authorList>
    </citation>
    <scope>NUCLEOTIDE SEQUENCE [LARGE SCALE GENOMIC DNA]</scope>
</reference>
<accession>A0ACC0A865</accession>
<evidence type="ECO:0000313" key="2">
    <source>
        <dbReference type="Proteomes" id="UP001060085"/>
    </source>
</evidence>
<comment type="caution">
    <text evidence="1">The sequence shown here is derived from an EMBL/GenBank/DDBJ whole genome shotgun (WGS) entry which is preliminary data.</text>
</comment>
<name>A0ACC0A865_CATRO</name>
<organism evidence="1 2">
    <name type="scientific">Catharanthus roseus</name>
    <name type="common">Madagascar periwinkle</name>
    <name type="synonym">Vinca rosea</name>
    <dbReference type="NCBI Taxonomy" id="4058"/>
    <lineage>
        <taxon>Eukaryota</taxon>
        <taxon>Viridiplantae</taxon>
        <taxon>Streptophyta</taxon>
        <taxon>Embryophyta</taxon>
        <taxon>Tracheophyta</taxon>
        <taxon>Spermatophyta</taxon>
        <taxon>Magnoliopsida</taxon>
        <taxon>eudicotyledons</taxon>
        <taxon>Gunneridae</taxon>
        <taxon>Pentapetalae</taxon>
        <taxon>asterids</taxon>
        <taxon>lamiids</taxon>
        <taxon>Gentianales</taxon>
        <taxon>Apocynaceae</taxon>
        <taxon>Rauvolfioideae</taxon>
        <taxon>Vinceae</taxon>
        <taxon>Catharanthinae</taxon>
        <taxon>Catharanthus</taxon>
    </lineage>
</organism>